<dbReference type="AlphaFoldDB" id="A0AAV4SSA9"/>
<comment type="caution">
    <text evidence="1">The sequence shown here is derived from an EMBL/GenBank/DDBJ whole genome shotgun (WGS) entry which is preliminary data.</text>
</comment>
<protein>
    <submittedName>
        <fullName evidence="1">Uncharacterized protein</fullName>
    </submittedName>
</protein>
<reference evidence="1 2" key="1">
    <citation type="submission" date="2021-06" db="EMBL/GenBank/DDBJ databases">
        <title>Caerostris darwini draft genome.</title>
        <authorList>
            <person name="Kono N."/>
            <person name="Arakawa K."/>
        </authorList>
    </citation>
    <scope>NUCLEOTIDE SEQUENCE [LARGE SCALE GENOMIC DNA]</scope>
</reference>
<sequence>MSRYRSTDRRQHVKEFNRIRCDGKKINQPRISPSLWALRIDKSSLKEQTMVCRMKEKNRTQSECGTPAQNEEFSFLFYFHGLCA</sequence>
<proteinExistence type="predicted"/>
<evidence type="ECO:0000313" key="2">
    <source>
        <dbReference type="Proteomes" id="UP001054837"/>
    </source>
</evidence>
<evidence type="ECO:0000313" key="1">
    <source>
        <dbReference type="EMBL" id="GIY35375.1"/>
    </source>
</evidence>
<accession>A0AAV4SSA9</accession>
<gene>
    <name evidence="1" type="ORF">CDAR_446091</name>
</gene>
<name>A0AAV4SSA9_9ARAC</name>
<organism evidence="1 2">
    <name type="scientific">Caerostris darwini</name>
    <dbReference type="NCBI Taxonomy" id="1538125"/>
    <lineage>
        <taxon>Eukaryota</taxon>
        <taxon>Metazoa</taxon>
        <taxon>Ecdysozoa</taxon>
        <taxon>Arthropoda</taxon>
        <taxon>Chelicerata</taxon>
        <taxon>Arachnida</taxon>
        <taxon>Araneae</taxon>
        <taxon>Araneomorphae</taxon>
        <taxon>Entelegynae</taxon>
        <taxon>Araneoidea</taxon>
        <taxon>Araneidae</taxon>
        <taxon>Caerostris</taxon>
    </lineage>
</organism>
<dbReference type="Proteomes" id="UP001054837">
    <property type="component" value="Unassembled WGS sequence"/>
</dbReference>
<dbReference type="EMBL" id="BPLQ01008165">
    <property type="protein sequence ID" value="GIY35375.1"/>
    <property type="molecule type" value="Genomic_DNA"/>
</dbReference>
<keyword evidence="2" id="KW-1185">Reference proteome</keyword>